<dbReference type="STRING" id="641665.GCA_002104455_00369"/>
<dbReference type="Proteomes" id="UP000199297">
    <property type="component" value="Unassembled WGS sequence"/>
</dbReference>
<dbReference type="Pfam" id="PF07238">
    <property type="entry name" value="PilZ"/>
    <property type="match status" value="1"/>
</dbReference>
<evidence type="ECO:0000313" key="3">
    <source>
        <dbReference type="Proteomes" id="UP000199297"/>
    </source>
</evidence>
<dbReference type="OrthoDB" id="5890620at2"/>
<organism evidence="2 3">
    <name type="scientific">Colwellia chukchiensis</name>
    <dbReference type="NCBI Taxonomy" id="641665"/>
    <lineage>
        <taxon>Bacteria</taxon>
        <taxon>Pseudomonadati</taxon>
        <taxon>Pseudomonadota</taxon>
        <taxon>Gammaproteobacteria</taxon>
        <taxon>Alteromonadales</taxon>
        <taxon>Colwelliaceae</taxon>
        <taxon>Colwellia</taxon>
    </lineage>
</organism>
<sequence>MTASRSEKLAQFEEFFAINYRFTINALVIESSKLPSYNEFLTQMPTPFKLASDVNTLEQSALRPLQAVAGVAQQLMDYLSYQAEKVDLLLGYILSQQDQASARYQAEQFGGSGILFSTNIAAPFKAGDFLELKLFFNDDNFAIYCIGEIIDATLSGQQQTFKVIFHHIREADQEALVRLSLHQQSKQLQALAQQRKQANKNK</sequence>
<gene>
    <name evidence="2" type="ORF">SAMN05216262_101336</name>
</gene>
<dbReference type="AlphaFoldDB" id="A0A1H7GXQ8"/>
<evidence type="ECO:0000313" key="2">
    <source>
        <dbReference type="EMBL" id="SEK42804.1"/>
    </source>
</evidence>
<name>A0A1H7GXQ8_9GAMM</name>
<accession>A0A1H7GXQ8</accession>
<dbReference type="InterPro" id="IPR009875">
    <property type="entry name" value="PilZ_domain"/>
</dbReference>
<dbReference type="EMBL" id="FOBI01000001">
    <property type="protein sequence ID" value="SEK42804.1"/>
    <property type="molecule type" value="Genomic_DNA"/>
</dbReference>
<reference evidence="3" key="1">
    <citation type="submission" date="2016-10" db="EMBL/GenBank/DDBJ databases">
        <authorList>
            <person name="Varghese N."/>
            <person name="Submissions S."/>
        </authorList>
    </citation>
    <scope>NUCLEOTIDE SEQUENCE [LARGE SCALE GENOMIC DNA]</scope>
    <source>
        <strain evidence="3">CGMCC 1.9127</strain>
    </source>
</reference>
<protein>
    <submittedName>
        <fullName evidence="2">PilZ domain-containing protein</fullName>
    </submittedName>
</protein>
<feature type="domain" description="PilZ" evidence="1">
    <location>
        <begin position="109"/>
        <end position="180"/>
    </location>
</feature>
<dbReference type="RefSeq" id="WP_085282660.1">
    <property type="nucleotide sequence ID" value="NZ_FOBI01000001.1"/>
</dbReference>
<dbReference type="GO" id="GO:0035438">
    <property type="term" value="F:cyclic-di-GMP binding"/>
    <property type="evidence" value="ECO:0007669"/>
    <property type="project" value="InterPro"/>
</dbReference>
<keyword evidence="3" id="KW-1185">Reference proteome</keyword>
<proteinExistence type="predicted"/>
<evidence type="ECO:0000259" key="1">
    <source>
        <dbReference type="Pfam" id="PF07238"/>
    </source>
</evidence>